<evidence type="ECO:0000256" key="7">
    <source>
        <dbReference type="ARBA" id="ARBA00023065"/>
    </source>
</evidence>
<keyword evidence="3" id="KW-0813">Transport</keyword>
<evidence type="ECO:0000259" key="13">
    <source>
        <dbReference type="Pfam" id="PF13967"/>
    </source>
</evidence>
<evidence type="ECO:0000259" key="14">
    <source>
        <dbReference type="Pfam" id="PF14703"/>
    </source>
</evidence>
<dbReference type="Pfam" id="PF02714">
    <property type="entry name" value="RSN1_7TM"/>
    <property type="match status" value="1"/>
</dbReference>
<accession>A0AAN9MZ83</accession>
<evidence type="ECO:0000313" key="16">
    <source>
        <dbReference type="Proteomes" id="UP001367508"/>
    </source>
</evidence>
<dbReference type="InterPro" id="IPR027815">
    <property type="entry name" value="CSC1/OSCA1-like_cyt"/>
</dbReference>
<dbReference type="Proteomes" id="UP001367508">
    <property type="component" value="Unassembled WGS sequence"/>
</dbReference>
<dbReference type="Pfam" id="PF14703">
    <property type="entry name" value="PHM7_cyt"/>
    <property type="match status" value="1"/>
</dbReference>
<feature type="compositionally biased region" description="Polar residues" evidence="10">
    <location>
        <begin position="879"/>
        <end position="912"/>
    </location>
</feature>
<dbReference type="Pfam" id="PF13967">
    <property type="entry name" value="RSN1_TM"/>
    <property type="match status" value="1"/>
</dbReference>
<keyword evidence="7" id="KW-0406">Ion transport</keyword>
<evidence type="ECO:0000256" key="1">
    <source>
        <dbReference type="ARBA" id="ARBA00004141"/>
    </source>
</evidence>
<evidence type="ECO:0000259" key="12">
    <source>
        <dbReference type="Pfam" id="PF02714"/>
    </source>
</evidence>
<dbReference type="InterPro" id="IPR003864">
    <property type="entry name" value="CSC1/OSCA1-like_7TM"/>
</dbReference>
<feature type="transmembrane region" description="Helical" evidence="11">
    <location>
        <begin position="615"/>
        <end position="634"/>
    </location>
</feature>
<feature type="transmembrane region" description="Helical" evidence="11">
    <location>
        <begin position="567"/>
        <end position="594"/>
    </location>
</feature>
<organism evidence="15 16">
    <name type="scientific">Canavalia gladiata</name>
    <name type="common">Sword bean</name>
    <name type="synonym">Dolichos gladiatus</name>
    <dbReference type="NCBI Taxonomy" id="3824"/>
    <lineage>
        <taxon>Eukaryota</taxon>
        <taxon>Viridiplantae</taxon>
        <taxon>Streptophyta</taxon>
        <taxon>Embryophyta</taxon>
        <taxon>Tracheophyta</taxon>
        <taxon>Spermatophyta</taxon>
        <taxon>Magnoliopsida</taxon>
        <taxon>eudicotyledons</taxon>
        <taxon>Gunneridae</taxon>
        <taxon>Pentapetalae</taxon>
        <taxon>rosids</taxon>
        <taxon>fabids</taxon>
        <taxon>Fabales</taxon>
        <taxon>Fabaceae</taxon>
        <taxon>Papilionoideae</taxon>
        <taxon>50 kb inversion clade</taxon>
        <taxon>NPAAA clade</taxon>
        <taxon>indigoferoid/millettioid clade</taxon>
        <taxon>Phaseoleae</taxon>
        <taxon>Canavalia</taxon>
    </lineage>
</organism>
<feature type="domain" description="CSC1/OSCA1-like cytosolic" evidence="14">
    <location>
        <begin position="349"/>
        <end position="510"/>
    </location>
</feature>
<evidence type="ECO:0000256" key="5">
    <source>
        <dbReference type="ARBA" id="ARBA00022837"/>
    </source>
</evidence>
<evidence type="ECO:0000256" key="9">
    <source>
        <dbReference type="ARBA" id="ARBA00023303"/>
    </source>
</evidence>
<evidence type="ECO:0000256" key="6">
    <source>
        <dbReference type="ARBA" id="ARBA00022989"/>
    </source>
</evidence>
<dbReference type="GO" id="GO:0005227">
    <property type="term" value="F:calcium-activated cation channel activity"/>
    <property type="evidence" value="ECO:0007669"/>
    <property type="project" value="InterPro"/>
</dbReference>
<comment type="subcellular location">
    <subcellularLocation>
        <location evidence="1">Membrane</location>
        <topology evidence="1">Multi-pass membrane protein</topology>
    </subcellularLocation>
</comment>
<feature type="transmembrane region" description="Helical" evidence="11">
    <location>
        <begin position="250"/>
        <end position="269"/>
    </location>
</feature>
<evidence type="ECO:0000256" key="8">
    <source>
        <dbReference type="ARBA" id="ARBA00023136"/>
    </source>
</evidence>
<feature type="transmembrane region" description="Helical" evidence="11">
    <location>
        <begin position="663"/>
        <end position="682"/>
    </location>
</feature>
<evidence type="ECO:0000256" key="3">
    <source>
        <dbReference type="ARBA" id="ARBA00022448"/>
    </source>
</evidence>
<keyword evidence="8 11" id="KW-0472">Membrane</keyword>
<evidence type="ECO:0000256" key="10">
    <source>
        <dbReference type="SAM" id="MobiDB-lite"/>
    </source>
</evidence>
<gene>
    <name evidence="15" type="ORF">VNO77_05936</name>
</gene>
<evidence type="ECO:0000256" key="11">
    <source>
        <dbReference type="SAM" id="Phobius"/>
    </source>
</evidence>
<name>A0AAN9MZ83_CANGL</name>
<feature type="domain" description="CSC1/OSCA1-like 7TM region" evidence="12">
    <location>
        <begin position="521"/>
        <end position="793"/>
    </location>
</feature>
<reference evidence="15 16" key="1">
    <citation type="submission" date="2024-01" db="EMBL/GenBank/DDBJ databases">
        <title>The genomes of 5 underutilized Papilionoideae crops provide insights into root nodulation and disease resistanc.</title>
        <authorList>
            <person name="Jiang F."/>
        </authorList>
    </citation>
    <scope>NUCLEOTIDE SEQUENCE [LARGE SCALE GENOMIC DNA]</scope>
    <source>
        <strain evidence="15">LVBAO_FW01</strain>
        <tissue evidence="15">Leaves</tissue>
    </source>
</reference>
<dbReference type="AlphaFoldDB" id="A0AAN9MZ83"/>
<evidence type="ECO:0000256" key="4">
    <source>
        <dbReference type="ARBA" id="ARBA00022692"/>
    </source>
</evidence>
<keyword evidence="5" id="KW-0106">Calcium</keyword>
<feature type="domain" description="CSC1/OSCA1-like N-terminal transmembrane" evidence="13">
    <location>
        <begin position="156"/>
        <end position="328"/>
    </location>
</feature>
<feature type="region of interest" description="Disordered" evidence="10">
    <location>
        <begin position="870"/>
        <end position="923"/>
    </location>
</feature>
<evidence type="ECO:0000256" key="2">
    <source>
        <dbReference type="ARBA" id="ARBA00007779"/>
    </source>
</evidence>
<feature type="transmembrane region" description="Helical" evidence="11">
    <location>
        <begin position="156"/>
        <end position="177"/>
    </location>
</feature>
<feature type="transmembrane region" description="Helical" evidence="11">
    <location>
        <begin position="523"/>
        <end position="547"/>
    </location>
</feature>
<dbReference type="InterPro" id="IPR045122">
    <property type="entry name" value="Csc1-like"/>
</dbReference>
<protein>
    <recommendedName>
        <fullName evidence="17">Transmembrane protein 63C</fullName>
    </recommendedName>
</protein>
<dbReference type="PANTHER" id="PTHR13018">
    <property type="entry name" value="PROBABLE MEMBRANE PROTEIN DUF221-RELATED"/>
    <property type="match status" value="1"/>
</dbReference>
<comment type="caution">
    <text evidence="15">The sequence shown here is derived from an EMBL/GenBank/DDBJ whole genome shotgun (WGS) entry which is preliminary data.</text>
</comment>
<keyword evidence="9" id="KW-0407">Ion channel</keyword>
<comment type="similarity">
    <text evidence="2">Belongs to the CSC1 (TC 1.A.17) family.</text>
</comment>
<evidence type="ECO:0008006" key="17">
    <source>
        <dbReference type="Google" id="ProtNLM"/>
    </source>
</evidence>
<keyword evidence="4 11" id="KW-0812">Transmembrane</keyword>
<keyword evidence="16" id="KW-1185">Reference proteome</keyword>
<feature type="transmembrane region" description="Helical" evidence="11">
    <location>
        <begin position="774"/>
        <end position="793"/>
    </location>
</feature>
<proteinExistence type="inferred from homology"/>
<dbReference type="EMBL" id="JAYMYQ010000001">
    <property type="protein sequence ID" value="KAK7363779.1"/>
    <property type="molecule type" value="Genomic_DNA"/>
</dbReference>
<evidence type="ECO:0000313" key="15">
    <source>
        <dbReference type="EMBL" id="KAK7363779.1"/>
    </source>
</evidence>
<dbReference type="PANTHER" id="PTHR13018:SF93">
    <property type="entry name" value="PROTEIN OSCA1"/>
    <property type="match status" value="1"/>
</dbReference>
<keyword evidence="6 11" id="KW-1133">Transmembrane helix</keyword>
<dbReference type="InterPro" id="IPR032880">
    <property type="entry name" value="CSC1/OSCA1-like_N"/>
</dbReference>
<dbReference type="GO" id="GO:0005886">
    <property type="term" value="C:plasma membrane"/>
    <property type="evidence" value="ECO:0007669"/>
    <property type="project" value="TreeGrafter"/>
</dbReference>
<feature type="transmembrane region" description="Helical" evidence="11">
    <location>
        <begin position="307"/>
        <end position="326"/>
    </location>
</feature>
<feature type="transmembrane region" description="Helical" evidence="11">
    <location>
        <begin position="722"/>
        <end position="752"/>
    </location>
</feature>
<sequence length="923" mass="105210">MKLNFLSKACLLNSVHLELNQSKMIKEDTQHLGTILQRSKLDVKIPQQQTLTDVTIGTNFVSFKFHFPKSNCTTLSTARDPTLRITGNNEEVAVGRPRGTLPTHFGVCKRKGFQVSCLLRRFHCTTVAESSCFVLIKCIQCILSRGKKKMATLSDIGVAAALNILSAFIFFVAFAILRIQPFNDRVYFPKWYLKGLRTDPIHGGAFMRKFVNLDWRSYLRFLNWMPAAIRMPEPELIDHAGLDSVVYLRIYLIGLKIFVPLAFLAWAVLVPVNWTSTGLEGAGVSNLTSSDIDKLSISNVHSQSQRFWAHIVIAYAFTFWTCYILLKEYDKVSAMRLQFLAEAKRRPDQFTVLVRNIPPDPDESVSELVEHFFLVNHPDNYLTHQVVYNANKLAKLVKKKKKLQNWRVYYQNKLERMSIRPEMKTGFLGLRGNKVDAIDYYNTEIDKLSKEIALERDKVTNDPKSIMPAAFVSFKTRWGAAVCAQTQQTRNPTLWLTEWAPEPRDVYWSNLAIPYVSLTVRRLIMAVAFFFLTFFFMIPIAFVQTLASLDGIEKAAPWLKALIRVPFIKSFIQGFLPGIALKLFLIFLPTILMIMSKFEGFGSISSLERRSASRYYLFNFVNVFLGNILTGTAFQQLDTFIHQPANKYPITIGTAIPLKASFFITYIMVDGWAGIAAEVLMLKPLIMYHLKNFFLVKTEKDREEAMDPGSIGFNTGEPRIQLYFLLGLVYAAVTPTVLPFIIVFFGLAYVVFRHQIINVYNQEYESGAAFWPDVHFRVVIALIVSQIVLMGLLTTKEAASSTPFLIVLPILTIWFHRYCKGRFEPAFVRFPLQEAMVKDTLERATEPNLNLKAYLQNAYAHPIFKACDDDDDDDEETMSQKWENESVTVATKRQSRRNTPLPSRISGASSPSLPDGIINHPEP</sequence>